<sequence length="79" mass="8609">MAKNRPAQLLLGVALVALAGPIIAFNVININEAFGDGPPYYGRTTNMDKWFNSLPVLAAVDSLGLLVIAACIYFMRRNR</sequence>
<feature type="transmembrane region" description="Helical" evidence="1">
    <location>
        <begin position="54"/>
        <end position="75"/>
    </location>
</feature>
<evidence type="ECO:0000313" key="2">
    <source>
        <dbReference type="EMBL" id="PMS33229.1"/>
    </source>
</evidence>
<comment type="caution">
    <text evidence="2">The sequence shown here is derived from an EMBL/GenBank/DDBJ whole genome shotgun (WGS) entry which is preliminary data.</text>
</comment>
<keyword evidence="3" id="KW-1185">Reference proteome</keyword>
<reference evidence="2 3" key="1">
    <citation type="submission" date="2018-01" db="EMBL/GenBank/DDBJ databases">
        <title>Whole genome analyses suggest that Burkholderia sensu lato contains two further novel genera in the rhizoxinica-symbiotica group Mycetohabitans gen. nov., and Trinickia gen. nov.: implications for the evolution of diazotrophy and nodulation in the Burkholderiaceae.</title>
        <authorList>
            <person name="Estrada-de los Santos P."/>
            <person name="Palmer M."/>
            <person name="Chavez-Ramirez B."/>
            <person name="Beukes C."/>
            <person name="Steenkamp E.T."/>
            <person name="Hirsch A.M."/>
            <person name="Manyaka P."/>
            <person name="Maluk M."/>
            <person name="Lafos M."/>
            <person name="Crook M."/>
            <person name="Gross E."/>
            <person name="Simon M.F."/>
            <person name="Bueno dos Reis Junior F."/>
            <person name="Poole P.S."/>
            <person name="Venter S.N."/>
            <person name="James E.K."/>
        </authorList>
    </citation>
    <scope>NUCLEOTIDE SEQUENCE [LARGE SCALE GENOMIC DNA]</scope>
    <source>
        <strain evidence="2 3">JPY 581</strain>
    </source>
</reference>
<accession>A0A2N7WUT9</accession>
<evidence type="ECO:0000313" key="3">
    <source>
        <dbReference type="Proteomes" id="UP000235777"/>
    </source>
</evidence>
<keyword evidence="1" id="KW-1133">Transmembrane helix</keyword>
<dbReference type="Proteomes" id="UP000235777">
    <property type="component" value="Unassembled WGS sequence"/>
</dbReference>
<protein>
    <submittedName>
        <fullName evidence="2">Uncharacterized protein</fullName>
    </submittedName>
</protein>
<organism evidence="2 3">
    <name type="scientific">Trinickia symbiotica</name>
    <dbReference type="NCBI Taxonomy" id="863227"/>
    <lineage>
        <taxon>Bacteria</taxon>
        <taxon>Pseudomonadati</taxon>
        <taxon>Pseudomonadota</taxon>
        <taxon>Betaproteobacteria</taxon>
        <taxon>Burkholderiales</taxon>
        <taxon>Burkholderiaceae</taxon>
        <taxon>Trinickia</taxon>
    </lineage>
</organism>
<keyword evidence="1" id="KW-0812">Transmembrane</keyword>
<dbReference type="EMBL" id="PNYC01000019">
    <property type="protein sequence ID" value="PMS33229.1"/>
    <property type="molecule type" value="Genomic_DNA"/>
</dbReference>
<gene>
    <name evidence="2" type="ORF">C0Z20_24805</name>
</gene>
<dbReference type="AlphaFoldDB" id="A0A2N7WUT9"/>
<dbReference type="OrthoDB" id="8781872at2"/>
<keyword evidence="1" id="KW-0472">Membrane</keyword>
<dbReference type="RefSeq" id="WP_018440712.1">
    <property type="nucleotide sequence ID" value="NZ_KB890172.1"/>
</dbReference>
<name>A0A2N7WUT9_9BURK</name>
<evidence type="ECO:0000256" key="1">
    <source>
        <dbReference type="SAM" id="Phobius"/>
    </source>
</evidence>
<proteinExistence type="predicted"/>